<feature type="domain" description="Cytochrome b561" evidence="11">
    <location>
        <begin position="188"/>
        <end position="384"/>
    </location>
</feature>
<evidence type="ECO:0000256" key="8">
    <source>
        <dbReference type="SAM" id="Phobius"/>
    </source>
</evidence>
<dbReference type="CDD" id="cd09631">
    <property type="entry name" value="DOMON_DOH"/>
    <property type="match status" value="1"/>
</dbReference>
<dbReference type="CDD" id="cd08760">
    <property type="entry name" value="Cyt_b561_FRRS1_like"/>
    <property type="match status" value="1"/>
</dbReference>
<sequence length="400" mass="44251">MANLRSFVGFCVLILFLEPKLAALANDSGNVGVGSGSGSGSGLPELCNIDARSFLPPPYGNLSSVICKPIWNTFILRYSQDEDNVVNIILSSVYTTGWVGIGFSKDGKMVGSSAMVGWINRKGHAKIKQFYLQGPKEWEVIPDKGELPLTGIPSSLVIHGPSIYLAFQLKFENHLARQPIILAFGTRIPKHSHLTHHEDKTTILFDFSAGSHVSAASSTNFGQMKKNHGVLGIIGWGLILPIGAIVPRYFKHKDPLWYYLHSVVQFIGFAIGLATVILGQRLYNLIHADFPSHRGIGIFVLVLSILQILAFFLRPNKDAKTRKFWNWYHHWVGRFALFFGALNIVLGIQIGDAGSDWKIGYGFLLGIVIVTVIVLEVLAYLRRSEKPTPLDPSFQMNPVE</sequence>
<dbReference type="SMART" id="SM00665">
    <property type="entry name" value="B561"/>
    <property type="match status" value="1"/>
</dbReference>
<keyword evidence="2" id="KW-0813">Transport</keyword>
<proteinExistence type="predicted"/>
<evidence type="ECO:0000256" key="3">
    <source>
        <dbReference type="ARBA" id="ARBA00022692"/>
    </source>
</evidence>
<dbReference type="InterPro" id="IPR045266">
    <property type="entry name" value="DOH_DOMON"/>
</dbReference>
<dbReference type="PROSITE" id="PS50939">
    <property type="entry name" value="CYTOCHROME_B561"/>
    <property type="match status" value="1"/>
</dbReference>
<evidence type="ECO:0008006" key="14">
    <source>
        <dbReference type="Google" id="ProtNLM"/>
    </source>
</evidence>
<evidence type="ECO:0000256" key="7">
    <source>
        <dbReference type="ARBA" id="ARBA00023136"/>
    </source>
</evidence>
<dbReference type="EMBL" id="JAZDWU010000003">
    <property type="protein sequence ID" value="KAL0008582.1"/>
    <property type="molecule type" value="Genomic_DNA"/>
</dbReference>
<reference evidence="12 13" key="1">
    <citation type="submission" date="2024-01" db="EMBL/GenBank/DDBJ databases">
        <title>A telomere-to-telomere, gap-free genome of sweet tea (Lithocarpus litseifolius).</title>
        <authorList>
            <person name="Zhou J."/>
        </authorList>
    </citation>
    <scope>NUCLEOTIDE SEQUENCE [LARGE SCALE GENOMIC DNA]</scope>
    <source>
        <strain evidence="12">Zhou-2022a</strain>
        <tissue evidence="12">Leaf</tissue>
    </source>
</reference>
<feature type="domain" description="DOMON" evidence="10">
    <location>
        <begin position="72"/>
        <end position="185"/>
    </location>
</feature>
<keyword evidence="6 8" id="KW-1133">Transmembrane helix</keyword>
<feature type="transmembrane region" description="Helical" evidence="8">
    <location>
        <begin position="295"/>
        <end position="314"/>
    </location>
</feature>
<evidence type="ECO:0000259" key="10">
    <source>
        <dbReference type="PROSITE" id="PS50836"/>
    </source>
</evidence>
<evidence type="ECO:0000256" key="4">
    <source>
        <dbReference type="ARBA" id="ARBA00022729"/>
    </source>
</evidence>
<dbReference type="InterPro" id="IPR005018">
    <property type="entry name" value="DOMON_domain"/>
</dbReference>
<keyword evidence="13" id="KW-1185">Reference proteome</keyword>
<evidence type="ECO:0000256" key="5">
    <source>
        <dbReference type="ARBA" id="ARBA00022982"/>
    </source>
</evidence>
<feature type="chain" id="PRO_5043329630" description="Cytochrome b561 and DOMON domain-containing protein" evidence="9">
    <location>
        <begin position="23"/>
        <end position="400"/>
    </location>
</feature>
<keyword evidence="7 8" id="KW-0472">Membrane</keyword>
<dbReference type="Proteomes" id="UP001459277">
    <property type="component" value="Unassembled WGS sequence"/>
</dbReference>
<gene>
    <name evidence="12" type="ORF">SO802_010084</name>
</gene>
<feature type="transmembrane region" description="Helical" evidence="8">
    <location>
        <begin position="228"/>
        <end position="246"/>
    </location>
</feature>
<protein>
    <recommendedName>
        <fullName evidence="14">Cytochrome b561 and DOMON domain-containing protein</fullName>
    </recommendedName>
</protein>
<evidence type="ECO:0000256" key="2">
    <source>
        <dbReference type="ARBA" id="ARBA00022448"/>
    </source>
</evidence>
<dbReference type="Pfam" id="PF03351">
    <property type="entry name" value="DOMON"/>
    <property type="match status" value="1"/>
</dbReference>
<dbReference type="PANTHER" id="PTHR23130">
    <property type="entry name" value="CYTOCHROME B561 AND DOMON DOMAIN-CONTAINING PROTEIN"/>
    <property type="match status" value="1"/>
</dbReference>
<evidence type="ECO:0000256" key="9">
    <source>
        <dbReference type="SAM" id="SignalP"/>
    </source>
</evidence>
<keyword evidence="5" id="KW-0249">Electron transport</keyword>
<organism evidence="12 13">
    <name type="scientific">Lithocarpus litseifolius</name>
    <dbReference type="NCBI Taxonomy" id="425828"/>
    <lineage>
        <taxon>Eukaryota</taxon>
        <taxon>Viridiplantae</taxon>
        <taxon>Streptophyta</taxon>
        <taxon>Embryophyta</taxon>
        <taxon>Tracheophyta</taxon>
        <taxon>Spermatophyta</taxon>
        <taxon>Magnoliopsida</taxon>
        <taxon>eudicotyledons</taxon>
        <taxon>Gunneridae</taxon>
        <taxon>Pentapetalae</taxon>
        <taxon>rosids</taxon>
        <taxon>fabids</taxon>
        <taxon>Fagales</taxon>
        <taxon>Fagaceae</taxon>
        <taxon>Lithocarpus</taxon>
    </lineage>
</organism>
<dbReference type="GO" id="GO:0016020">
    <property type="term" value="C:membrane"/>
    <property type="evidence" value="ECO:0007669"/>
    <property type="project" value="UniProtKB-SubCell"/>
</dbReference>
<comment type="subcellular location">
    <subcellularLocation>
        <location evidence="1">Membrane</location>
    </subcellularLocation>
</comment>
<keyword evidence="3 8" id="KW-0812">Transmembrane</keyword>
<comment type="caution">
    <text evidence="12">The sequence shown here is derived from an EMBL/GenBank/DDBJ whole genome shotgun (WGS) entry which is preliminary data.</text>
</comment>
<dbReference type="PANTHER" id="PTHR23130:SF115">
    <property type="entry name" value="OS01G0680900 PROTEIN"/>
    <property type="match status" value="1"/>
</dbReference>
<dbReference type="PROSITE" id="PS50836">
    <property type="entry name" value="DOMON"/>
    <property type="match status" value="1"/>
</dbReference>
<dbReference type="SMART" id="SM00664">
    <property type="entry name" value="DoH"/>
    <property type="match status" value="1"/>
</dbReference>
<feature type="signal peptide" evidence="9">
    <location>
        <begin position="1"/>
        <end position="22"/>
    </location>
</feature>
<feature type="transmembrane region" description="Helical" evidence="8">
    <location>
        <begin position="335"/>
        <end position="353"/>
    </location>
</feature>
<feature type="transmembrane region" description="Helical" evidence="8">
    <location>
        <begin position="359"/>
        <end position="381"/>
    </location>
</feature>
<feature type="transmembrane region" description="Helical" evidence="8">
    <location>
        <begin position="258"/>
        <end position="283"/>
    </location>
</feature>
<evidence type="ECO:0000313" key="13">
    <source>
        <dbReference type="Proteomes" id="UP001459277"/>
    </source>
</evidence>
<dbReference type="Gene3D" id="1.20.120.1770">
    <property type="match status" value="1"/>
</dbReference>
<keyword evidence="4 9" id="KW-0732">Signal</keyword>
<dbReference type="AlphaFoldDB" id="A0AAW2DFJ4"/>
<evidence type="ECO:0000313" key="12">
    <source>
        <dbReference type="EMBL" id="KAL0008582.1"/>
    </source>
</evidence>
<name>A0AAW2DFJ4_9ROSI</name>
<evidence type="ECO:0000256" key="6">
    <source>
        <dbReference type="ARBA" id="ARBA00022989"/>
    </source>
</evidence>
<evidence type="ECO:0000259" key="11">
    <source>
        <dbReference type="PROSITE" id="PS50939"/>
    </source>
</evidence>
<dbReference type="InterPro" id="IPR006593">
    <property type="entry name" value="Cyt_b561/ferric_Rdtase_TM"/>
</dbReference>
<evidence type="ECO:0000256" key="1">
    <source>
        <dbReference type="ARBA" id="ARBA00004370"/>
    </source>
</evidence>
<accession>A0AAW2DFJ4</accession>